<reference evidence="2" key="1">
    <citation type="submission" date="2017-09" db="EMBL/GenBank/DDBJ databases">
        <title>Depth-based differentiation of microbial function through sediment-hosted aquifers and enrichment of novel symbionts in the deep terrestrial subsurface.</title>
        <authorList>
            <person name="Probst A.J."/>
            <person name="Ladd B."/>
            <person name="Jarett J.K."/>
            <person name="Geller-Mcgrath D.E."/>
            <person name="Sieber C.M.K."/>
            <person name="Emerson J.B."/>
            <person name="Anantharaman K."/>
            <person name="Thomas B.C."/>
            <person name="Malmstrom R."/>
            <person name="Stieglmeier M."/>
            <person name="Klingl A."/>
            <person name="Woyke T."/>
            <person name="Ryan C.M."/>
            <person name="Banfield J.F."/>
        </authorList>
    </citation>
    <scope>NUCLEOTIDE SEQUENCE [LARGE SCALE GENOMIC DNA]</scope>
</reference>
<comment type="caution">
    <text evidence="1">The sequence shown here is derived from an EMBL/GenBank/DDBJ whole genome shotgun (WGS) entry which is preliminary data.</text>
</comment>
<proteinExistence type="predicted"/>
<sequence length="188" mass="21209">MVNKNKEKLSVYFSAPSAFCSNKILLNKIVKSIESAGGKIILKWFEDKTKLSPRSLFKEATEAIKSADIMVAEITYPSTGVGQQIAFALSWKIPVIAIYKKGANNPSRFTIGTPSELLSVVEYNENNLKTILVENFNNFSKKEFEKFNFISTGEINDYLKKTSLSFGLSKSQLLRKIVLDWIKNHQSK</sequence>
<evidence type="ECO:0008006" key="3">
    <source>
        <dbReference type="Google" id="ProtNLM"/>
    </source>
</evidence>
<dbReference type="SUPFAM" id="SSF52309">
    <property type="entry name" value="N-(deoxy)ribosyltransferase-like"/>
    <property type="match status" value="1"/>
</dbReference>
<accession>A0A2M7TKT1</accession>
<dbReference type="AlphaFoldDB" id="A0A2M7TKT1"/>
<dbReference type="Gene3D" id="3.40.50.450">
    <property type="match status" value="1"/>
</dbReference>
<dbReference type="Proteomes" id="UP000229753">
    <property type="component" value="Unassembled WGS sequence"/>
</dbReference>
<protein>
    <recommendedName>
        <fullName evidence="3">Nucleoside 2-deoxyribosyltransferase</fullName>
    </recommendedName>
</protein>
<organism evidence="1 2">
    <name type="scientific">Candidatus Woesebacteria bacterium CG_4_10_14_0_2_um_filter_39_14</name>
    <dbReference type="NCBI Taxonomy" id="1975054"/>
    <lineage>
        <taxon>Bacteria</taxon>
        <taxon>Candidatus Woeseibacteriota</taxon>
    </lineage>
</organism>
<evidence type="ECO:0000313" key="2">
    <source>
        <dbReference type="Proteomes" id="UP000229753"/>
    </source>
</evidence>
<evidence type="ECO:0000313" key="1">
    <source>
        <dbReference type="EMBL" id="PIZ47558.1"/>
    </source>
</evidence>
<name>A0A2M7TKT1_9BACT</name>
<gene>
    <name evidence="1" type="ORF">COY29_05020</name>
</gene>
<dbReference type="EMBL" id="PFNO01000166">
    <property type="protein sequence ID" value="PIZ47558.1"/>
    <property type="molecule type" value="Genomic_DNA"/>
</dbReference>